<sequence>MRRLLDNLRTILRRAELPAGPIPLASGAMLSHEWLAPHLIRLPAGMPAPGTASGASDA</sequence>
<proteinExistence type="predicted"/>
<name>A0ABQ4T4B2_METOR</name>
<organism evidence="1 2">
    <name type="scientific">Methylobacterium organophilum</name>
    <dbReference type="NCBI Taxonomy" id="410"/>
    <lineage>
        <taxon>Bacteria</taxon>
        <taxon>Pseudomonadati</taxon>
        <taxon>Pseudomonadota</taxon>
        <taxon>Alphaproteobacteria</taxon>
        <taxon>Hyphomicrobiales</taxon>
        <taxon>Methylobacteriaceae</taxon>
        <taxon>Methylobacterium</taxon>
    </lineage>
</organism>
<comment type="caution">
    <text evidence="1">The sequence shown here is derived from an EMBL/GenBank/DDBJ whole genome shotgun (WGS) entry which is preliminary data.</text>
</comment>
<dbReference type="EMBL" id="BPQV01000003">
    <property type="protein sequence ID" value="GJE26506.1"/>
    <property type="molecule type" value="Genomic_DNA"/>
</dbReference>
<gene>
    <name evidence="1" type="ORF">LKMONMHP_1357</name>
</gene>
<accession>A0ABQ4T4B2</accession>
<reference evidence="1" key="2">
    <citation type="submission" date="2021-08" db="EMBL/GenBank/DDBJ databases">
        <authorList>
            <person name="Tani A."/>
            <person name="Ola A."/>
            <person name="Ogura Y."/>
            <person name="Katsura K."/>
            <person name="Hayashi T."/>
        </authorList>
    </citation>
    <scope>NUCLEOTIDE SEQUENCE</scope>
    <source>
        <strain evidence="1">NBRC 15689</strain>
    </source>
</reference>
<reference evidence="1" key="1">
    <citation type="journal article" date="2021" name="Front. Microbiol.">
        <title>Comprehensive Comparative Genomics and Phenotyping of Methylobacterium Species.</title>
        <authorList>
            <person name="Alessa O."/>
            <person name="Ogura Y."/>
            <person name="Fujitani Y."/>
            <person name="Takami H."/>
            <person name="Hayashi T."/>
            <person name="Sahin N."/>
            <person name="Tani A."/>
        </authorList>
    </citation>
    <scope>NUCLEOTIDE SEQUENCE</scope>
    <source>
        <strain evidence="1">NBRC 15689</strain>
    </source>
</reference>
<dbReference type="Proteomes" id="UP001055156">
    <property type="component" value="Unassembled WGS sequence"/>
</dbReference>
<evidence type="ECO:0000313" key="2">
    <source>
        <dbReference type="Proteomes" id="UP001055156"/>
    </source>
</evidence>
<evidence type="ECO:0000313" key="1">
    <source>
        <dbReference type="EMBL" id="GJE26506.1"/>
    </source>
</evidence>
<protein>
    <submittedName>
        <fullName evidence="1">Uncharacterized protein</fullName>
    </submittedName>
</protein>
<keyword evidence="2" id="KW-1185">Reference proteome</keyword>
<dbReference type="RefSeq" id="WP_238310488.1">
    <property type="nucleotide sequence ID" value="NZ_BPQV01000003.1"/>
</dbReference>